<feature type="binding site" evidence="6">
    <location>
        <position position="125"/>
    </location>
    <ligand>
        <name>(6S)-5-formyl-5,6,7,8-tetrahydrofolate</name>
        <dbReference type="ChEBI" id="CHEBI:57457"/>
    </ligand>
</feature>
<dbReference type="Pfam" id="PF12631">
    <property type="entry name" value="MnmE_helical"/>
    <property type="match status" value="1"/>
</dbReference>
<organism evidence="10 11">
    <name type="scientific">Rhodopirellula halodulae</name>
    <dbReference type="NCBI Taxonomy" id="2894198"/>
    <lineage>
        <taxon>Bacteria</taxon>
        <taxon>Pseudomonadati</taxon>
        <taxon>Planctomycetota</taxon>
        <taxon>Planctomycetia</taxon>
        <taxon>Pirellulales</taxon>
        <taxon>Pirellulaceae</taxon>
        <taxon>Rhodopirellula</taxon>
    </lineage>
</organism>
<dbReference type="SUPFAM" id="SSF116878">
    <property type="entry name" value="TrmE connector domain"/>
    <property type="match status" value="1"/>
</dbReference>
<dbReference type="HAMAP" id="MF_00379">
    <property type="entry name" value="GTPase_MnmE"/>
    <property type="match status" value="1"/>
</dbReference>
<gene>
    <name evidence="6" type="primary">mnmE</name>
    <name evidence="6" type="synonym">trmE</name>
    <name evidence="10" type="ORF">LOC71_10325</name>
</gene>
<evidence type="ECO:0000259" key="9">
    <source>
        <dbReference type="Pfam" id="PF12631"/>
    </source>
</evidence>
<keyword evidence="6" id="KW-0460">Magnesium</keyword>
<feature type="binding site" evidence="6">
    <location>
        <begin position="250"/>
        <end position="256"/>
    </location>
    <ligand>
        <name>GTP</name>
        <dbReference type="ChEBI" id="CHEBI:37565"/>
    </ligand>
</feature>
<evidence type="ECO:0000256" key="4">
    <source>
        <dbReference type="ARBA" id="ARBA00022958"/>
    </source>
</evidence>
<evidence type="ECO:0000313" key="11">
    <source>
        <dbReference type="Proteomes" id="UP001430306"/>
    </source>
</evidence>
<feature type="binding site" evidence="6">
    <location>
        <begin position="275"/>
        <end position="278"/>
    </location>
    <ligand>
        <name>GTP</name>
        <dbReference type="ChEBI" id="CHEBI:37565"/>
    </ligand>
</feature>
<dbReference type="InterPro" id="IPR004520">
    <property type="entry name" value="GTPase_MnmE"/>
</dbReference>
<dbReference type="Pfam" id="PF01926">
    <property type="entry name" value="MMR_HSR1"/>
    <property type="match status" value="1"/>
</dbReference>
<keyword evidence="4 6" id="KW-0630">Potassium</keyword>
<reference evidence="10" key="1">
    <citation type="submission" date="2021-11" db="EMBL/GenBank/DDBJ databases">
        <title>Genome sequence.</title>
        <authorList>
            <person name="Sun Q."/>
        </authorList>
    </citation>
    <scope>NUCLEOTIDE SEQUENCE</scope>
    <source>
        <strain evidence="10">JC740</strain>
    </source>
</reference>
<dbReference type="EC" id="3.6.-.-" evidence="6"/>
<dbReference type="InterPro" id="IPR018948">
    <property type="entry name" value="GTP-bd_TrmE_N"/>
</dbReference>
<dbReference type="InterPro" id="IPR027266">
    <property type="entry name" value="TrmE/GcvT-like"/>
</dbReference>
<comment type="cofactor">
    <cofactor evidence="6">
        <name>K(+)</name>
        <dbReference type="ChEBI" id="CHEBI:29103"/>
    </cofactor>
    <text evidence="6">Binds 1 potassium ion per subunit.</text>
</comment>
<dbReference type="CDD" id="cd14858">
    <property type="entry name" value="TrmE_N"/>
    <property type="match status" value="1"/>
</dbReference>
<dbReference type="InterPro" id="IPR031168">
    <property type="entry name" value="G_TrmE"/>
</dbReference>
<keyword evidence="6" id="KW-0479">Metal-binding</keyword>
<dbReference type="EMBL" id="JAJKFW010000022">
    <property type="protein sequence ID" value="MCC9642672.1"/>
    <property type="molecule type" value="Genomic_DNA"/>
</dbReference>
<comment type="subcellular location">
    <subcellularLocation>
        <location evidence="6">Cytoplasm</location>
    </subcellularLocation>
</comment>
<dbReference type="SUPFAM" id="SSF52540">
    <property type="entry name" value="P-loop containing nucleoside triphosphate hydrolases"/>
    <property type="match status" value="1"/>
</dbReference>
<dbReference type="InterPro" id="IPR027368">
    <property type="entry name" value="MnmE_dom2"/>
</dbReference>
<sequence length="464" mass="50293">MISQADDTIAAIASPVTPAIRGIVRLSGFDCMEVLRRMGLLNDDPLPTRSFRTSRSLDLGQQLGEIEVDLLVWPTGRSYTGQPSAELHLIGSLPLLQSSLDRAIEAGARPAQPGEFTMRSFLAGRLDLTQAEAVLGVIEAEDRGTLDQALSQLAGNLSRPLQEARSTLLDLIADVEAGLDFVDEDIEFISDEALVQRLAQLCDQLNTTRDQMDERGGGSEAIRVILRGLPNAGKSRLLNALTRSESAIVTDQAGTTRDLVTVELVVRGQRFLLIDTAGIETREDTDPEATISAEAQRQATEAAQNADVHLWCMDASGDRSFAELRQSRLPIETAKRSAELICVATKRDLMPSDWKAEAIHADVAVSSESGFGLDMLLDRLHSFAETRDAGETGNVIGTAARCRDSLSSATQHLQQAIVWTEQSAGHELVAAEMRLAVEAIGEVTGQVYTDDILDRVFGRFCIGK</sequence>
<keyword evidence="3 6" id="KW-0547">Nucleotide-binding</keyword>
<feature type="binding site" evidence="6">
    <location>
        <position position="235"/>
    </location>
    <ligand>
        <name>Mg(2+)</name>
        <dbReference type="ChEBI" id="CHEBI:18420"/>
    </ligand>
</feature>
<evidence type="ECO:0000313" key="10">
    <source>
        <dbReference type="EMBL" id="MCC9642672.1"/>
    </source>
</evidence>
<comment type="caution">
    <text evidence="6">Lacks conserved residue(s) required for the propagation of feature annotation.</text>
</comment>
<dbReference type="Gene3D" id="3.40.50.300">
    <property type="entry name" value="P-loop containing nucleotide triphosphate hydrolases"/>
    <property type="match status" value="1"/>
</dbReference>
<keyword evidence="5 6" id="KW-0342">GTP-binding</keyword>
<dbReference type="PANTHER" id="PTHR42714">
    <property type="entry name" value="TRNA MODIFICATION GTPASE GTPBP3"/>
    <property type="match status" value="1"/>
</dbReference>
<evidence type="ECO:0000259" key="7">
    <source>
        <dbReference type="Pfam" id="PF01926"/>
    </source>
</evidence>
<accession>A0ABS8NGJ3</accession>
<feature type="binding site" evidence="6">
    <location>
        <position position="256"/>
    </location>
    <ligand>
        <name>Mg(2+)</name>
        <dbReference type="ChEBI" id="CHEBI:18420"/>
    </ligand>
</feature>
<dbReference type="InterPro" id="IPR027417">
    <property type="entry name" value="P-loop_NTPase"/>
</dbReference>
<feature type="binding site" evidence="6">
    <location>
        <position position="464"/>
    </location>
    <ligand>
        <name>(6S)-5-formyl-5,6,7,8-tetrahydrofolate</name>
        <dbReference type="ChEBI" id="CHEBI:57457"/>
    </ligand>
</feature>
<evidence type="ECO:0000256" key="2">
    <source>
        <dbReference type="ARBA" id="ARBA00022694"/>
    </source>
</evidence>
<keyword evidence="2 6" id="KW-0819">tRNA processing</keyword>
<keyword evidence="6" id="KW-0378">Hydrolase</keyword>
<evidence type="ECO:0000256" key="1">
    <source>
        <dbReference type="ARBA" id="ARBA00011043"/>
    </source>
</evidence>
<proteinExistence type="inferred from homology"/>
<dbReference type="InterPro" id="IPR025867">
    <property type="entry name" value="MnmE_helical"/>
</dbReference>
<comment type="similarity">
    <text evidence="1 6">Belongs to the TRAFAC class TrmE-Era-EngA-EngB-Septin-like GTPase superfamily. TrmE GTPase family.</text>
</comment>
<comment type="function">
    <text evidence="6">Exhibits a very high intrinsic GTPase hydrolysis rate. Involved in the addition of a carboxymethylaminomethyl (cmnm) group at the wobble position (U34) of certain tRNAs, forming tRNA-cmnm(5)s(2)U34.</text>
</comment>
<keyword evidence="11" id="KW-1185">Reference proteome</keyword>
<protein>
    <recommendedName>
        <fullName evidence="6">tRNA modification GTPase MnmE</fullName>
        <ecNumber evidence="6">3.6.-.-</ecNumber>
    </recommendedName>
</protein>
<dbReference type="CDD" id="cd04164">
    <property type="entry name" value="trmE"/>
    <property type="match status" value="1"/>
</dbReference>
<dbReference type="Proteomes" id="UP001430306">
    <property type="component" value="Unassembled WGS sequence"/>
</dbReference>
<dbReference type="Gene3D" id="3.30.1360.120">
    <property type="entry name" value="Probable tRNA modification gtpase trme, domain 1"/>
    <property type="match status" value="1"/>
</dbReference>
<keyword evidence="6" id="KW-0963">Cytoplasm</keyword>
<dbReference type="InterPro" id="IPR006073">
    <property type="entry name" value="GTP-bd"/>
</dbReference>
<feature type="domain" description="GTP-binding protein TrmE N-terminal" evidence="8">
    <location>
        <begin position="8"/>
        <end position="125"/>
    </location>
</feature>
<feature type="binding site" evidence="6">
    <location>
        <position position="86"/>
    </location>
    <ligand>
        <name>(6S)-5-formyl-5,6,7,8-tetrahydrofolate</name>
        <dbReference type="ChEBI" id="CHEBI:57457"/>
    </ligand>
</feature>
<dbReference type="Pfam" id="PF10396">
    <property type="entry name" value="TrmE_N"/>
    <property type="match status" value="1"/>
</dbReference>
<dbReference type="SUPFAM" id="SSF103025">
    <property type="entry name" value="Folate-binding domain"/>
    <property type="match status" value="1"/>
</dbReference>
<dbReference type="Gene3D" id="1.20.120.430">
    <property type="entry name" value="tRNA modification GTPase MnmE domain 2"/>
    <property type="match status" value="1"/>
</dbReference>
<dbReference type="InterPro" id="IPR005225">
    <property type="entry name" value="Small_GTP-bd"/>
</dbReference>
<dbReference type="PANTHER" id="PTHR42714:SF2">
    <property type="entry name" value="TRNA MODIFICATION GTPASE GTPBP3, MITOCHONDRIAL"/>
    <property type="match status" value="1"/>
</dbReference>
<comment type="caution">
    <text evidence="10">The sequence shown here is derived from an EMBL/GenBank/DDBJ whole genome shotgun (WGS) entry which is preliminary data.</text>
</comment>
<name>A0ABS8NGJ3_9BACT</name>
<evidence type="ECO:0000256" key="6">
    <source>
        <dbReference type="HAMAP-Rule" id="MF_00379"/>
    </source>
</evidence>
<feature type="binding site" evidence="6">
    <location>
        <begin position="231"/>
        <end position="236"/>
    </location>
    <ligand>
        <name>GTP</name>
        <dbReference type="ChEBI" id="CHEBI:37565"/>
    </ligand>
</feature>
<feature type="domain" description="G" evidence="7">
    <location>
        <begin position="223"/>
        <end position="324"/>
    </location>
</feature>
<dbReference type="NCBIfam" id="TIGR00231">
    <property type="entry name" value="small_GTP"/>
    <property type="match status" value="1"/>
</dbReference>
<evidence type="ECO:0000256" key="5">
    <source>
        <dbReference type="ARBA" id="ARBA00023134"/>
    </source>
</evidence>
<evidence type="ECO:0000259" key="8">
    <source>
        <dbReference type="Pfam" id="PF10396"/>
    </source>
</evidence>
<evidence type="ECO:0000256" key="3">
    <source>
        <dbReference type="ARBA" id="ARBA00022741"/>
    </source>
</evidence>
<dbReference type="RefSeq" id="WP_230273552.1">
    <property type="nucleotide sequence ID" value="NZ_JAJKFW010000022.1"/>
</dbReference>
<feature type="binding site" evidence="6">
    <location>
        <position position="25"/>
    </location>
    <ligand>
        <name>(6S)-5-formyl-5,6,7,8-tetrahydrofolate</name>
        <dbReference type="ChEBI" id="CHEBI:57457"/>
    </ligand>
</feature>
<comment type="subunit">
    <text evidence="6">Homodimer. Heterotetramer of two MnmE and two MnmG subunits.</text>
</comment>
<feature type="domain" description="MnmE helical" evidence="9">
    <location>
        <begin position="128"/>
        <end position="461"/>
    </location>
</feature>